<evidence type="ECO:0000313" key="4">
    <source>
        <dbReference type="Proteomes" id="UP000076852"/>
    </source>
</evidence>
<feature type="domain" description="Methyltransferase" evidence="2">
    <location>
        <begin position="62"/>
        <end position="158"/>
    </location>
</feature>
<accession>A0A167WK88</accession>
<dbReference type="InterPro" id="IPR029063">
    <property type="entry name" value="SAM-dependent_MTases_sf"/>
</dbReference>
<name>A0A167WK88_9BURK</name>
<evidence type="ECO:0000256" key="1">
    <source>
        <dbReference type="ARBA" id="ARBA00022679"/>
    </source>
</evidence>
<dbReference type="InterPro" id="IPR041698">
    <property type="entry name" value="Methyltransf_25"/>
</dbReference>
<dbReference type="GO" id="GO:0003838">
    <property type="term" value="F:sterol 24-C-methyltransferase activity"/>
    <property type="evidence" value="ECO:0007669"/>
    <property type="project" value="TreeGrafter"/>
</dbReference>
<evidence type="ECO:0000313" key="3">
    <source>
        <dbReference type="EMBL" id="ANB77247.1"/>
    </source>
</evidence>
<dbReference type="OrthoDB" id="9760689at2"/>
<dbReference type="EMBL" id="CP014579">
    <property type="protein sequence ID" value="ANB77247.1"/>
    <property type="molecule type" value="Genomic_DNA"/>
</dbReference>
<dbReference type="InterPro" id="IPR050447">
    <property type="entry name" value="Erg6_SMT_methyltransf"/>
</dbReference>
<dbReference type="RefSeq" id="WP_063500445.1">
    <property type="nucleotide sequence ID" value="NZ_CP014579.1"/>
</dbReference>
<dbReference type="Proteomes" id="UP000076852">
    <property type="component" value="Chromosome 2"/>
</dbReference>
<dbReference type="CDD" id="cd02440">
    <property type="entry name" value="AdoMet_MTases"/>
    <property type="match status" value="1"/>
</dbReference>
<organism evidence="3 4">
    <name type="scientific">Paraburkholderia phytofirmans OLGA172</name>
    <dbReference type="NCBI Taxonomy" id="1417228"/>
    <lineage>
        <taxon>Bacteria</taxon>
        <taxon>Pseudomonadati</taxon>
        <taxon>Pseudomonadota</taxon>
        <taxon>Betaproteobacteria</taxon>
        <taxon>Burkholderiales</taxon>
        <taxon>Burkholderiaceae</taxon>
        <taxon>Paraburkholderia</taxon>
    </lineage>
</organism>
<proteinExistence type="predicted"/>
<dbReference type="GO" id="GO:0016126">
    <property type="term" value="P:sterol biosynthetic process"/>
    <property type="evidence" value="ECO:0007669"/>
    <property type="project" value="TreeGrafter"/>
</dbReference>
<dbReference type="PANTHER" id="PTHR44068">
    <property type="entry name" value="ZGC:194242"/>
    <property type="match status" value="1"/>
</dbReference>
<reference evidence="3 4" key="1">
    <citation type="journal article" date="2016" name="Gene">
        <title>PacBio SMRT assembly of a complex multi-replicon genome reveals chlorocatechol degradative operon in a region of genome plasticity.</title>
        <authorList>
            <person name="Ricker N."/>
            <person name="Shen S.Y."/>
            <person name="Goordial J."/>
            <person name="Jin S."/>
            <person name="Fulthorpe R.R."/>
        </authorList>
    </citation>
    <scope>NUCLEOTIDE SEQUENCE [LARGE SCALE GENOMIC DNA]</scope>
    <source>
        <strain evidence="3 4">OLGA172</strain>
    </source>
</reference>
<dbReference type="Pfam" id="PF13649">
    <property type="entry name" value="Methyltransf_25"/>
    <property type="match status" value="1"/>
</dbReference>
<keyword evidence="4" id="KW-1185">Reference proteome</keyword>
<sequence>MNASPNAAGDLVANLDESVLLPQLGCPADEIGLAVGDMLERTNLAVIDAAFDLLDLRANERILEIGLGNGGHIASVLDQAAELFFTGIDLSPTMIAEGRRRNASFIRDGRVWLETADVMSLPFPSGSFDKAIAINTTYFWPDLTAGLKETHRVLRSDGVLVIAAITPEAAVEMPFAQYGFTVDNAAALEAACMAAGFDRIGITRYVEPLLDPPQEFGPREFYLLWACAG</sequence>
<evidence type="ECO:0000259" key="2">
    <source>
        <dbReference type="Pfam" id="PF13649"/>
    </source>
</evidence>
<dbReference type="GO" id="GO:0032259">
    <property type="term" value="P:methylation"/>
    <property type="evidence" value="ECO:0007669"/>
    <property type="project" value="UniProtKB-KW"/>
</dbReference>
<dbReference type="Gene3D" id="3.40.50.150">
    <property type="entry name" value="Vaccinia Virus protein VP39"/>
    <property type="match status" value="1"/>
</dbReference>
<dbReference type="PANTHER" id="PTHR44068:SF1">
    <property type="entry name" value="HYPOTHETICAL LOC100005854"/>
    <property type="match status" value="1"/>
</dbReference>
<gene>
    <name evidence="3" type="ORF">AYM40_34715</name>
</gene>
<dbReference type="STRING" id="1804984.AYM40_34715"/>
<keyword evidence="3" id="KW-0489">Methyltransferase</keyword>
<dbReference type="SUPFAM" id="SSF53335">
    <property type="entry name" value="S-adenosyl-L-methionine-dependent methyltransferases"/>
    <property type="match status" value="1"/>
</dbReference>
<protein>
    <submittedName>
        <fullName evidence="3">Methyltransferase type 11</fullName>
    </submittedName>
</protein>
<dbReference type="KEGG" id="buz:AYM40_34715"/>
<keyword evidence="1 3" id="KW-0808">Transferase</keyword>
<dbReference type="AlphaFoldDB" id="A0A167WK88"/>